<dbReference type="Proteomes" id="UP000292274">
    <property type="component" value="Unassembled WGS sequence"/>
</dbReference>
<keyword evidence="3" id="KW-1185">Reference proteome</keyword>
<evidence type="ECO:0000313" key="2">
    <source>
        <dbReference type="EMBL" id="TCB90465.1"/>
    </source>
</evidence>
<evidence type="ECO:0000259" key="1">
    <source>
        <dbReference type="Pfam" id="PF12728"/>
    </source>
</evidence>
<reference evidence="2 3" key="1">
    <citation type="submission" date="2019-02" db="EMBL/GenBank/DDBJ databases">
        <title>Jishengella sp. nov., isolated from a root of Zingiber montanum.</title>
        <authorList>
            <person name="Kuncharoen N."/>
            <person name="Kudo T."/>
            <person name="Masahiro Y."/>
            <person name="Ohkuma M."/>
            <person name="Tanasupawat S."/>
        </authorList>
    </citation>
    <scope>NUCLEOTIDE SEQUENCE [LARGE SCALE GENOMIC DNA]</scope>
    <source>
        <strain evidence="2 3">PLAI 1-1</strain>
    </source>
</reference>
<evidence type="ECO:0000313" key="3">
    <source>
        <dbReference type="Proteomes" id="UP000292274"/>
    </source>
</evidence>
<accession>A0A4V6N340</accession>
<proteinExistence type="predicted"/>
<sequence length="76" mass="8292">MTTSTATTPQSQVWTEQAVRALGMTTDIETAGEILGIGRTKAYELAKTNEFPVKILRIGRRYLVSVPALLKLLGVD</sequence>
<keyword evidence="2" id="KW-0238">DNA-binding</keyword>
<dbReference type="AlphaFoldDB" id="A0A4V6N340"/>
<dbReference type="RefSeq" id="WP_131308780.1">
    <property type="nucleotide sequence ID" value="NZ_SJJR01000029.1"/>
</dbReference>
<gene>
    <name evidence="2" type="ORF">E0H26_26950</name>
</gene>
<dbReference type="Pfam" id="PF12728">
    <property type="entry name" value="HTH_17"/>
    <property type="match status" value="1"/>
</dbReference>
<dbReference type="InterPro" id="IPR041657">
    <property type="entry name" value="HTH_17"/>
</dbReference>
<feature type="domain" description="Helix-turn-helix" evidence="1">
    <location>
        <begin position="28"/>
        <end position="71"/>
    </location>
</feature>
<protein>
    <submittedName>
        <fullName evidence="2">DNA-binding protein</fullName>
    </submittedName>
</protein>
<dbReference type="OrthoDB" id="3541350at2"/>
<organism evidence="2 3">
    <name type="scientific">Micromonospora zingiberis</name>
    <dbReference type="NCBI Taxonomy" id="2053011"/>
    <lineage>
        <taxon>Bacteria</taxon>
        <taxon>Bacillati</taxon>
        <taxon>Actinomycetota</taxon>
        <taxon>Actinomycetes</taxon>
        <taxon>Micromonosporales</taxon>
        <taxon>Micromonosporaceae</taxon>
        <taxon>Micromonospora</taxon>
    </lineage>
</organism>
<dbReference type="GO" id="GO:0003677">
    <property type="term" value="F:DNA binding"/>
    <property type="evidence" value="ECO:0007669"/>
    <property type="project" value="UniProtKB-KW"/>
</dbReference>
<comment type="caution">
    <text evidence="2">The sequence shown here is derived from an EMBL/GenBank/DDBJ whole genome shotgun (WGS) entry which is preliminary data.</text>
</comment>
<dbReference type="EMBL" id="SJJR01000029">
    <property type="protein sequence ID" value="TCB90465.1"/>
    <property type="molecule type" value="Genomic_DNA"/>
</dbReference>
<name>A0A4V6N340_9ACTN</name>